<protein>
    <recommendedName>
        <fullName evidence="2">Peptidase C14 caspase domain-containing protein</fullName>
    </recommendedName>
</protein>
<dbReference type="GO" id="GO:0006508">
    <property type="term" value="P:proteolysis"/>
    <property type="evidence" value="ECO:0007669"/>
    <property type="project" value="InterPro"/>
</dbReference>
<dbReference type="PANTHER" id="PTHR48104:SF30">
    <property type="entry name" value="METACASPASE-1"/>
    <property type="match status" value="1"/>
</dbReference>
<dbReference type="AlphaFoldDB" id="A0A978UJS5"/>
<organism evidence="3 4">
    <name type="scientific">Ziziphus jujuba var. spinosa</name>
    <dbReference type="NCBI Taxonomy" id="714518"/>
    <lineage>
        <taxon>Eukaryota</taxon>
        <taxon>Viridiplantae</taxon>
        <taxon>Streptophyta</taxon>
        <taxon>Embryophyta</taxon>
        <taxon>Tracheophyta</taxon>
        <taxon>Spermatophyta</taxon>
        <taxon>Magnoliopsida</taxon>
        <taxon>eudicotyledons</taxon>
        <taxon>Gunneridae</taxon>
        <taxon>Pentapetalae</taxon>
        <taxon>rosids</taxon>
        <taxon>fabids</taxon>
        <taxon>Rosales</taxon>
        <taxon>Rhamnaceae</taxon>
        <taxon>Paliureae</taxon>
        <taxon>Ziziphus</taxon>
    </lineage>
</organism>
<dbReference type="InterPro" id="IPR050452">
    <property type="entry name" value="Metacaspase"/>
</dbReference>
<evidence type="ECO:0000313" key="4">
    <source>
        <dbReference type="Proteomes" id="UP000813462"/>
    </source>
</evidence>
<dbReference type="Proteomes" id="UP000813462">
    <property type="component" value="Unassembled WGS sequence"/>
</dbReference>
<comment type="similarity">
    <text evidence="1">Belongs to the peptidase C14B family.</text>
</comment>
<feature type="domain" description="Peptidase C14 caspase" evidence="2">
    <location>
        <begin position="3"/>
        <end position="404"/>
    </location>
</feature>
<accession>A0A978UJS5</accession>
<dbReference type="Gene3D" id="3.40.50.12660">
    <property type="match status" value="1"/>
</dbReference>
<comment type="caution">
    <text evidence="3">The sequence shown here is derived from an EMBL/GenBank/DDBJ whole genome shotgun (WGS) entry which is preliminary data.</text>
</comment>
<dbReference type="PANTHER" id="PTHR48104">
    <property type="entry name" value="METACASPASE-4"/>
    <property type="match status" value="1"/>
</dbReference>
<dbReference type="GO" id="GO:0005737">
    <property type="term" value="C:cytoplasm"/>
    <property type="evidence" value="ECO:0007669"/>
    <property type="project" value="TreeGrafter"/>
</dbReference>
<reference evidence="3" key="1">
    <citation type="journal article" date="2021" name="Front. Plant Sci.">
        <title>Chromosome-Scale Genome Assembly for Chinese Sour Jujube and Insights Into Its Genome Evolution and Domestication Signature.</title>
        <authorList>
            <person name="Shen L.-Y."/>
            <person name="Luo H."/>
            <person name="Wang X.-L."/>
            <person name="Wang X.-M."/>
            <person name="Qiu X.-J."/>
            <person name="Liu H."/>
            <person name="Zhou S.-S."/>
            <person name="Jia K.-H."/>
            <person name="Nie S."/>
            <person name="Bao Y.-T."/>
            <person name="Zhang R.-G."/>
            <person name="Yun Q.-Z."/>
            <person name="Chai Y.-H."/>
            <person name="Lu J.-Y."/>
            <person name="Li Y."/>
            <person name="Zhao S.-W."/>
            <person name="Mao J.-F."/>
            <person name="Jia S.-G."/>
            <person name="Mao Y.-M."/>
        </authorList>
    </citation>
    <scope>NUCLEOTIDE SEQUENCE</scope>
    <source>
        <strain evidence="3">AT0</strain>
        <tissue evidence="3">Leaf</tissue>
    </source>
</reference>
<dbReference type="InterPro" id="IPR011600">
    <property type="entry name" value="Pept_C14_caspase"/>
</dbReference>
<evidence type="ECO:0000256" key="1">
    <source>
        <dbReference type="ARBA" id="ARBA00009005"/>
    </source>
</evidence>
<dbReference type="GO" id="GO:0004197">
    <property type="term" value="F:cysteine-type endopeptidase activity"/>
    <property type="evidence" value="ECO:0007669"/>
    <property type="project" value="InterPro"/>
</dbReference>
<dbReference type="Pfam" id="PF00656">
    <property type="entry name" value="Peptidase_C14"/>
    <property type="match status" value="1"/>
</dbReference>
<evidence type="ECO:0000259" key="2">
    <source>
        <dbReference type="Pfam" id="PF00656"/>
    </source>
</evidence>
<name>A0A978UJS5_ZIZJJ</name>
<gene>
    <name evidence="3" type="ORF">FEM48_Zijuj11G0155500</name>
</gene>
<dbReference type="EMBL" id="JAEACU010000011">
    <property type="protein sequence ID" value="KAH7515056.1"/>
    <property type="molecule type" value="Genomic_DNA"/>
</dbReference>
<sequence length="428" mass="46642">MGKKALLIGCNYPGTKIELKGCINDILQMKKLLVGRYGFSDDDITVLIDTDHSSTQPTGKNIYNALTHLVQSAKPDDVLFIHYSGHGSRFPLVTDEDDEMGYDECIVPCDMNFIFGMSFFLSFYDDIRDIVHQVPEGCHITIISDSCHSGISLRVVLAYSARDWTLLDAYWPLIKIGSLALPAVIDILNKKTGKEHIDVANLRSTLFEIFGEEVSPKIKRFMKDKVVAEENGNGGSKGSLGMVGNKAQEFLKLKWKLGKATTIEKIMKDRMVVGENGNGGSNGSLPLGMVGNKAQEFLKLKGQLEKAATIENIMKERVVAGENGNGGSNGSLPLGMMGNKTAEFLKLKWKLEKEAEHPALPKGGILISGCQTYQVSGDVAPSREDAAPHGAFSHGIQTIIAESAGGHIITSKELVFEGYGNAQEQRFS</sequence>
<evidence type="ECO:0000313" key="3">
    <source>
        <dbReference type="EMBL" id="KAH7515056.1"/>
    </source>
</evidence>
<proteinExistence type="inferred from homology"/>